<proteinExistence type="predicted"/>
<accession>A0A4U0YNI1</accession>
<dbReference type="AlphaFoldDB" id="A0A4U0YNI1"/>
<reference evidence="2 3" key="1">
    <citation type="submission" date="2019-04" db="EMBL/GenBank/DDBJ databases">
        <title>Crypto-aerobic microbial life in anoxic (sulfidic) marine sediments.</title>
        <authorList>
            <person name="Bhattacharya S."/>
            <person name="Roy C."/>
            <person name="Mondal N."/>
            <person name="Sarkar J."/>
            <person name="Mandal S."/>
            <person name="Rameez M.J."/>
            <person name="Ghosh W."/>
        </authorList>
    </citation>
    <scope>NUCLEOTIDE SEQUENCE [LARGE SCALE GENOMIC DNA]</scope>
    <source>
        <strain evidence="2 3">SBBB</strain>
    </source>
</reference>
<protein>
    <recommendedName>
        <fullName evidence="1">Antitoxin Xre-like helix-turn-helix domain-containing protein</fullName>
    </recommendedName>
</protein>
<feature type="domain" description="Antitoxin Xre-like helix-turn-helix" evidence="1">
    <location>
        <begin position="17"/>
        <end position="72"/>
    </location>
</feature>
<dbReference type="EMBL" id="SWAV01000003">
    <property type="protein sequence ID" value="TKA91344.1"/>
    <property type="molecule type" value="Genomic_DNA"/>
</dbReference>
<dbReference type="RefSeq" id="WP_036989859.1">
    <property type="nucleotide sequence ID" value="NZ_SWAV01000003.1"/>
</dbReference>
<dbReference type="Proteomes" id="UP000305198">
    <property type="component" value="Unassembled WGS sequence"/>
</dbReference>
<evidence type="ECO:0000313" key="2">
    <source>
        <dbReference type="EMBL" id="TKA91344.1"/>
    </source>
</evidence>
<dbReference type="InterPro" id="IPR046847">
    <property type="entry name" value="Xre-like_HTH"/>
</dbReference>
<dbReference type="GO" id="GO:0003677">
    <property type="term" value="F:DNA binding"/>
    <property type="evidence" value="ECO:0007669"/>
    <property type="project" value="InterPro"/>
</dbReference>
<name>A0A4U0YNI1_9GAMM</name>
<evidence type="ECO:0000259" key="1">
    <source>
        <dbReference type="Pfam" id="PF20432"/>
    </source>
</evidence>
<evidence type="ECO:0000313" key="3">
    <source>
        <dbReference type="Proteomes" id="UP000305198"/>
    </source>
</evidence>
<sequence length="133" mass="14848">MSLADIQKISAEKHQSTVGLRTAVTIMERWGASREQMSRILRVSGSTLARAKAGNGTIALDNDQLDRISYVLNIHGTLRLIFDNPDNVYGFLKLPNDNAFFNGRQPLNVMADGSFASLYETFRRIDGLRGAMW</sequence>
<dbReference type="Pfam" id="PF20432">
    <property type="entry name" value="Xre-like-HTH"/>
    <property type="match status" value="1"/>
</dbReference>
<comment type="caution">
    <text evidence="2">The sequence shown here is derived from an EMBL/GenBank/DDBJ whole genome shotgun (WGS) entry which is preliminary data.</text>
</comment>
<gene>
    <name evidence="2" type="ORF">FA869_09515</name>
</gene>
<organism evidence="2 3">
    <name type="scientific">Halopseudomonas bauzanensis</name>
    <dbReference type="NCBI Taxonomy" id="653930"/>
    <lineage>
        <taxon>Bacteria</taxon>
        <taxon>Pseudomonadati</taxon>
        <taxon>Pseudomonadota</taxon>
        <taxon>Gammaproteobacteria</taxon>
        <taxon>Pseudomonadales</taxon>
        <taxon>Pseudomonadaceae</taxon>
        <taxon>Halopseudomonas</taxon>
    </lineage>
</organism>